<organism evidence="3 4">
    <name type="scientific">Senna tora</name>
    <dbReference type="NCBI Taxonomy" id="362788"/>
    <lineage>
        <taxon>Eukaryota</taxon>
        <taxon>Viridiplantae</taxon>
        <taxon>Streptophyta</taxon>
        <taxon>Embryophyta</taxon>
        <taxon>Tracheophyta</taxon>
        <taxon>Spermatophyta</taxon>
        <taxon>Magnoliopsida</taxon>
        <taxon>eudicotyledons</taxon>
        <taxon>Gunneridae</taxon>
        <taxon>Pentapetalae</taxon>
        <taxon>rosids</taxon>
        <taxon>fabids</taxon>
        <taxon>Fabales</taxon>
        <taxon>Fabaceae</taxon>
        <taxon>Caesalpinioideae</taxon>
        <taxon>Cassia clade</taxon>
        <taxon>Senna</taxon>
    </lineage>
</organism>
<feature type="region of interest" description="Disordered" evidence="1">
    <location>
        <begin position="319"/>
        <end position="338"/>
    </location>
</feature>
<dbReference type="InterPro" id="IPR002156">
    <property type="entry name" value="RNaseH_domain"/>
</dbReference>
<feature type="domain" description="RNase H type-1" evidence="2">
    <location>
        <begin position="41"/>
        <end position="150"/>
    </location>
</feature>
<dbReference type="SUPFAM" id="SSF53098">
    <property type="entry name" value="Ribonuclease H-like"/>
    <property type="match status" value="1"/>
</dbReference>
<dbReference type="PANTHER" id="PTHR47723">
    <property type="entry name" value="OS05G0353850 PROTEIN"/>
    <property type="match status" value="1"/>
</dbReference>
<dbReference type="InterPro" id="IPR053151">
    <property type="entry name" value="RNase_H-like"/>
</dbReference>
<dbReference type="Pfam" id="PF13456">
    <property type="entry name" value="RVT_3"/>
    <property type="match status" value="1"/>
</dbReference>
<dbReference type="InterPro" id="IPR012337">
    <property type="entry name" value="RNaseH-like_sf"/>
</dbReference>
<dbReference type="Gene3D" id="3.30.420.10">
    <property type="entry name" value="Ribonuclease H-like superfamily/Ribonuclease H"/>
    <property type="match status" value="1"/>
</dbReference>
<name>A0A835CE97_9FABA</name>
<dbReference type="GO" id="GO:0004523">
    <property type="term" value="F:RNA-DNA hybrid ribonuclease activity"/>
    <property type="evidence" value="ECO:0007669"/>
    <property type="project" value="InterPro"/>
</dbReference>
<evidence type="ECO:0000256" key="1">
    <source>
        <dbReference type="SAM" id="MobiDB-lite"/>
    </source>
</evidence>
<dbReference type="PANTHER" id="PTHR47723:SF19">
    <property type="entry name" value="POLYNUCLEOTIDYL TRANSFERASE, RIBONUCLEASE H-LIKE SUPERFAMILY PROTEIN"/>
    <property type="match status" value="1"/>
</dbReference>
<evidence type="ECO:0000313" key="4">
    <source>
        <dbReference type="Proteomes" id="UP000634136"/>
    </source>
</evidence>
<evidence type="ECO:0000313" key="3">
    <source>
        <dbReference type="EMBL" id="KAF7839531.1"/>
    </source>
</evidence>
<protein>
    <submittedName>
        <fullName evidence="3">Putative ribonuclease H-like domain-containing protein</fullName>
    </submittedName>
</protein>
<reference evidence="3" key="1">
    <citation type="submission" date="2020-09" db="EMBL/GenBank/DDBJ databases">
        <title>Genome-Enabled Discovery of Anthraquinone Biosynthesis in Senna tora.</title>
        <authorList>
            <person name="Kang S.-H."/>
            <person name="Pandey R.P."/>
            <person name="Lee C.-M."/>
            <person name="Sim J.-S."/>
            <person name="Jeong J.-T."/>
            <person name="Choi B.-S."/>
            <person name="Jung M."/>
            <person name="Ginzburg D."/>
            <person name="Zhao K."/>
            <person name="Won S.Y."/>
            <person name="Oh T.-J."/>
            <person name="Yu Y."/>
            <person name="Kim N.-H."/>
            <person name="Lee O.R."/>
            <person name="Lee T.-H."/>
            <person name="Bashyal P."/>
            <person name="Kim T.-S."/>
            <person name="Lee W.-H."/>
            <person name="Kawkins C."/>
            <person name="Kim C.-K."/>
            <person name="Kim J.S."/>
            <person name="Ahn B.O."/>
            <person name="Rhee S.Y."/>
            <person name="Sohng J.K."/>
        </authorList>
    </citation>
    <scope>NUCLEOTIDE SEQUENCE</scope>
    <source>
        <tissue evidence="3">Leaf</tissue>
    </source>
</reference>
<accession>A0A835CE97</accession>
<sequence>MYTVSSLRIPRSREAYRWQCPSRHHYKMNTDVAKISDVEWSIGVVIRSDQGHLFMTGIKTILAPDEVAVAEALGIRWGLQIAQQCHVSKLEVETDCEVVVNSFNATSATDLSLVSDIMADCRSIGAELENFSLRHIYRESNHVAHFVAKQLYHFAPCIWFDAFPISVLNLVNSDELLRERLLHLAIHIVKEHVRLAGSLPIPRHNRRREDRRHPSRRLGEIALGSVDHDQIPLPLVHLIGKIVKSQLALLVAAQGERLGRRAARLRPVRREEAVRLAELRPRLLRDYVGGGVVEYSPELNRRRRIVLRRACLADGERAEEGGALGGADQAGYHQRAAD</sequence>
<dbReference type="OrthoDB" id="1436518at2759"/>
<dbReference type="CDD" id="cd06222">
    <property type="entry name" value="RNase_H_like"/>
    <property type="match status" value="1"/>
</dbReference>
<dbReference type="AlphaFoldDB" id="A0A835CE97"/>
<proteinExistence type="predicted"/>
<evidence type="ECO:0000259" key="2">
    <source>
        <dbReference type="Pfam" id="PF13456"/>
    </source>
</evidence>
<dbReference type="InterPro" id="IPR044730">
    <property type="entry name" value="RNase_H-like_dom_plant"/>
</dbReference>
<keyword evidence="4" id="KW-1185">Reference proteome</keyword>
<dbReference type="GO" id="GO:0003676">
    <property type="term" value="F:nucleic acid binding"/>
    <property type="evidence" value="ECO:0007669"/>
    <property type="project" value="InterPro"/>
</dbReference>
<dbReference type="EMBL" id="JAAIUW010000003">
    <property type="protein sequence ID" value="KAF7839531.1"/>
    <property type="molecule type" value="Genomic_DNA"/>
</dbReference>
<gene>
    <name evidence="3" type="ORF">G2W53_008013</name>
</gene>
<dbReference type="Proteomes" id="UP000634136">
    <property type="component" value="Unassembled WGS sequence"/>
</dbReference>
<comment type="caution">
    <text evidence="3">The sequence shown here is derived from an EMBL/GenBank/DDBJ whole genome shotgun (WGS) entry which is preliminary data.</text>
</comment>
<dbReference type="InterPro" id="IPR036397">
    <property type="entry name" value="RNaseH_sf"/>
</dbReference>